<sequence length="455" mass="46914">MQLSTAPAHAPAGPTSTGLWRLQVLVGGVLTAVLALRPPAPVFLYDAKAYLGGAVALLGPGGLVEGGGLTLRGALTPLMYLPAAAVARLLGDDVAGAAVIAQNALVIAVIGVVLIPRLVALWRPVTPTVVLTSAVTTGVLLSGFVTQPLSDLWAVALLLTVVVLLDRPTRWTWLVAGLAAGAAFNIRPATVLPLAAVGLALVVGCRPAVPWFLLGGAAALVPQVLLNRWERAIWAPWPEMTPWLTELQTSFASFVVRYDTVVGDPTRSPGLAFCSPGMAGAIDTPPSSPGELAGVYLTHLPQSLVFAVQKIGAALHWPVSAPYLTDAPVVNAVFSVLVTAVTAVGAAVLLRRTIQRRGAAPLFGPVLVLMVWAGSLLSLVTSATETRFAVALVLLGVAGCAVLVDDGLRRPRTRAARGWVAGTVVVLAVVFAAGVSGMQHPYEGSQPPIEACAAR</sequence>
<feature type="transmembrane region" description="Helical" evidence="1">
    <location>
        <begin position="386"/>
        <end position="404"/>
    </location>
</feature>
<name>A0ABV3XG24_9ACTN</name>
<gene>
    <name evidence="2" type="ORF">ABQ292_14305</name>
</gene>
<keyword evidence="1" id="KW-1133">Transmembrane helix</keyword>
<feature type="transmembrane region" description="Helical" evidence="1">
    <location>
        <begin position="49"/>
        <end position="74"/>
    </location>
</feature>
<keyword evidence="1" id="KW-0812">Transmembrane</keyword>
<evidence type="ECO:0000313" key="2">
    <source>
        <dbReference type="EMBL" id="MEX5719533.1"/>
    </source>
</evidence>
<feature type="transmembrane region" description="Helical" evidence="1">
    <location>
        <begin position="127"/>
        <end position="146"/>
    </location>
</feature>
<protein>
    <recommendedName>
        <fullName evidence="4">Dolichyl-phosphate-mannose-protein mannosyltransferase</fullName>
    </recommendedName>
</protein>
<evidence type="ECO:0000256" key="1">
    <source>
        <dbReference type="SAM" id="Phobius"/>
    </source>
</evidence>
<proteinExistence type="predicted"/>
<keyword evidence="1" id="KW-0472">Membrane</keyword>
<reference evidence="2 3" key="1">
    <citation type="submission" date="2024-06" db="EMBL/GenBank/DDBJ databases">
        <title>Draft genome sequence of Geodermatophilus badlandi, a novel member of the Geodermatophilaceae isolated from badland sedimentary rocks in the Red desert, Wyoming, USA.</title>
        <authorList>
            <person name="Ben Tekaya S."/>
            <person name="Nouioui I."/>
            <person name="Flores G.M."/>
            <person name="Shaal M.N."/>
            <person name="Bredoire F."/>
            <person name="Basile F."/>
            <person name="Van Diepen L."/>
            <person name="Ward N.L."/>
        </authorList>
    </citation>
    <scope>NUCLEOTIDE SEQUENCE [LARGE SCALE GENOMIC DNA]</scope>
    <source>
        <strain evidence="2 3">WL48A</strain>
    </source>
</reference>
<feature type="transmembrane region" description="Helical" evidence="1">
    <location>
        <begin position="94"/>
        <end position="115"/>
    </location>
</feature>
<dbReference type="RefSeq" id="WP_369207460.1">
    <property type="nucleotide sequence ID" value="NZ_JBFNXQ010000043.1"/>
</dbReference>
<comment type="caution">
    <text evidence="2">The sequence shown here is derived from an EMBL/GenBank/DDBJ whole genome shotgun (WGS) entry which is preliminary data.</text>
</comment>
<evidence type="ECO:0008006" key="4">
    <source>
        <dbReference type="Google" id="ProtNLM"/>
    </source>
</evidence>
<feature type="transmembrane region" description="Helical" evidence="1">
    <location>
        <begin position="416"/>
        <end position="438"/>
    </location>
</feature>
<evidence type="ECO:0000313" key="3">
    <source>
        <dbReference type="Proteomes" id="UP001560045"/>
    </source>
</evidence>
<dbReference type="Proteomes" id="UP001560045">
    <property type="component" value="Unassembled WGS sequence"/>
</dbReference>
<feature type="transmembrane region" description="Helical" evidence="1">
    <location>
        <begin position="190"/>
        <end position="213"/>
    </location>
</feature>
<keyword evidence="3" id="KW-1185">Reference proteome</keyword>
<dbReference type="EMBL" id="JBFNXQ010000043">
    <property type="protein sequence ID" value="MEX5719533.1"/>
    <property type="molecule type" value="Genomic_DNA"/>
</dbReference>
<organism evidence="2 3">
    <name type="scientific">Geodermatophilus maliterrae</name>
    <dbReference type="NCBI Taxonomy" id="3162531"/>
    <lineage>
        <taxon>Bacteria</taxon>
        <taxon>Bacillati</taxon>
        <taxon>Actinomycetota</taxon>
        <taxon>Actinomycetes</taxon>
        <taxon>Geodermatophilales</taxon>
        <taxon>Geodermatophilaceae</taxon>
        <taxon>Geodermatophilus</taxon>
    </lineage>
</organism>
<feature type="transmembrane region" description="Helical" evidence="1">
    <location>
        <begin position="362"/>
        <end position="380"/>
    </location>
</feature>
<accession>A0ABV3XG24</accession>
<feature type="transmembrane region" description="Helical" evidence="1">
    <location>
        <begin position="20"/>
        <end position="37"/>
    </location>
</feature>
<feature type="transmembrane region" description="Helical" evidence="1">
    <location>
        <begin position="329"/>
        <end position="350"/>
    </location>
</feature>